<keyword evidence="3" id="KW-1185">Reference proteome</keyword>
<name>A0A067P548_9AGAM</name>
<feature type="compositionally biased region" description="Low complexity" evidence="1">
    <location>
        <begin position="11"/>
        <end position="28"/>
    </location>
</feature>
<dbReference type="AlphaFoldDB" id="A0A067P548"/>
<gene>
    <name evidence="2" type="ORF">JAAARDRAFT_201285</name>
</gene>
<feature type="compositionally biased region" description="Polar residues" evidence="1">
    <location>
        <begin position="55"/>
        <end position="77"/>
    </location>
</feature>
<dbReference type="HOGENOM" id="CLU_653944_0_0_1"/>
<organism evidence="2 3">
    <name type="scientific">Jaapia argillacea MUCL 33604</name>
    <dbReference type="NCBI Taxonomy" id="933084"/>
    <lineage>
        <taxon>Eukaryota</taxon>
        <taxon>Fungi</taxon>
        <taxon>Dikarya</taxon>
        <taxon>Basidiomycota</taxon>
        <taxon>Agaricomycotina</taxon>
        <taxon>Agaricomycetes</taxon>
        <taxon>Agaricomycetidae</taxon>
        <taxon>Jaapiales</taxon>
        <taxon>Jaapiaceae</taxon>
        <taxon>Jaapia</taxon>
    </lineage>
</organism>
<dbReference type="Proteomes" id="UP000027265">
    <property type="component" value="Unassembled WGS sequence"/>
</dbReference>
<dbReference type="EMBL" id="KL197908">
    <property type="protein sequence ID" value="KDQ48945.1"/>
    <property type="molecule type" value="Genomic_DNA"/>
</dbReference>
<feature type="region of interest" description="Disordered" evidence="1">
    <location>
        <begin position="55"/>
        <end position="91"/>
    </location>
</feature>
<evidence type="ECO:0000256" key="1">
    <source>
        <dbReference type="SAM" id="MobiDB-lite"/>
    </source>
</evidence>
<dbReference type="Gene3D" id="1.25.40.10">
    <property type="entry name" value="Tetratricopeptide repeat domain"/>
    <property type="match status" value="1"/>
</dbReference>
<evidence type="ECO:0000313" key="3">
    <source>
        <dbReference type="Proteomes" id="UP000027265"/>
    </source>
</evidence>
<sequence length="420" mass="47256">MATLRAEKQRSSTGRGALGSSAGSGRATPRQLTTIEYPTITDRSEDLQLVLTRLGTRSGTQPANPLQVASTSNTSLDPNADPVDSSQTTQDIQLDDAISQGRRWLFIMYLEPDEDRASALLDLARLLDDRFERTHQQCDLEEASKLIDEALTICTELNADRTTALEFRASTLSSLFIHTGRLEHLEAAIVAMRESLALQQHSDDRGRGVMFLVVFLILEYNHTGRFHHYDEALTLALEAFALFPDPEPPQYMSIALANLASLLILKLTHFQQRQSEDLDTIFKIVHVLSLLSRGNSDQKIMISLLGDAFYAKFKFTNRLNDLEEAVKFHRKSLMFIPRPNITRWWGLNDLGDDLYDRFILAGNIADLDESIALYREAEYSCPGPLGARRFTGLIKALTTRYDFFGRREDLQELAKVGVEG</sequence>
<evidence type="ECO:0000313" key="2">
    <source>
        <dbReference type="EMBL" id="KDQ48945.1"/>
    </source>
</evidence>
<proteinExistence type="predicted"/>
<dbReference type="STRING" id="933084.A0A067P548"/>
<accession>A0A067P548</accession>
<feature type="region of interest" description="Disordered" evidence="1">
    <location>
        <begin position="1"/>
        <end position="39"/>
    </location>
</feature>
<dbReference type="InParanoid" id="A0A067P548"/>
<dbReference type="InterPro" id="IPR011990">
    <property type="entry name" value="TPR-like_helical_dom_sf"/>
</dbReference>
<reference evidence="3" key="1">
    <citation type="journal article" date="2014" name="Proc. Natl. Acad. Sci. U.S.A.">
        <title>Extensive sampling of basidiomycete genomes demonstrates inadequacy of the white-rot/brown-rot paradigm for wood decay fungi.</title>
        <authorList>
            <person name="Riley R."/>
            <person name="Salamov A.A."/>
            <person name="Brown D.W."/>
            <person name="Nagy L.G."/>
            <person name="Floudas D."/>
            <person name="Held B.W."/>
            <person name="Levasseur A."/>
            <person name="Lombard V."/>
            <person name="Morin E."/>
            <person name="Otillar R."/>
            <person name="Lindquist E.A."/>
            <person name="Sun H."/>
            <person name="LaButti K.M."/>
            <person name="Schmutz J."/>
            <person name="Jabbour D."/>
            <person name="Luo H."/>
            <person name="Baker S.E."/>
            <person name="Pisabarro A.G."/>
            <person name="Walton J.D."/>
            <person name="Blanchette R.A."/>
            <person name="Henrissat B."/>
            <person name="Martin F."/>
            <person name="Cullen D."/>
            <person name="Hibbett D.S."/>
            <person name="Grigoriev I.V."/>
        </authorList>
    </citation>
    <scope>NUCLEOTIDE SEQUENCE [LARGE SCALE GENOMIC DNA]</scope>
    <source>
        <strain evidence="3">MUCL 33604</strain>
    </source>
</reference>
<feature type="compositionally biased region" description="Basic and acidic residues" evidence="1">
    <location>
        <begin position="1"/>
        <end position="10"/>
    </location>
</feature>
<protein>
    <submittedName>
        <fullName evidence="2">Uncharacterized protein</fullName>
    </submittedName>
</protein>